<dbReference type="RefSeq" id="WP_053304460.1">
    <property type="nucleotide sequence ID" value="NZ_CP099956.1"/>
</dbReference>
<dbReference type="EMBL" id="VTYF01000050">
    <property type="protein sequence ID" value="NOI12265.1"/>
    <property type="molecule type" value="Genomic_DNA"/>
</dbReference>
<gene>
    <name evidence="1" type="ORF">F0254_26170</name>
</gene>
<accession>A0A7Y4F1T6</accession>
<proteinExistence type="predicted"/>
<organism evidence="1 2">
    <name type="scientific">Vibrio alginolyticus</name>
    <dbReference type="NCBI Taxonomy" id="663"/>
    <lineage>
        <taxon>Bacteria</taxon>
        <taxon>Pseudomonadati</taxon>
        <taxon>Pseudomonadota</taxon>
        <taxon>Gammaproteobacteria</taxon>
        <taxon>Vibrionales</taxon>
        <taxon>Vibrionaceae</taxon>
        <taxon>Vibrio</taxon>
    </lineage>
</organism>
<reference evidence="1 2" key="1">
    <citation type="submission" date="2019-09" db="EMBL/GenBank/DDBJ databases">
        <title>Draft genome sequencing and comparative genomics of hatchery-associated Vibrios.</title>
        <authorList>
            <person name="Kehlet-Delgado H."/>
            <person name="Mueller R.S."/>
        </authorList>
    </citation>
    <scope>NUCLEOTIDE SEQUENCE [LARGE SCALE GENOMIC DNA]</scope>
    <source>
        <strain evidence="1 2">081416A</strain>
    </source>
</reference>
<evidence type="ECO:0000313" key="1">
    <source>
        <dbReference type="EMBL" id="NOI12265.1"/>
    </source>
</evidence>
<comment type="caution">
    <text evidence="1">The sequence shown here is derived from an EMBL/GenBank/DDBJ whole genome shotgun (WGS) entry which is preliminary data.</text>
</comment>
<sequence>MGFIYAKELKTKFSVYGHFYDLKIKNETFKCRSVLEIVSKSVGDIASSKPCTLVVMMNPGSSKPLSADYVPKTYSIDQIMSNSWEKEIVSTRPDNAQYQIMRLMLLNEWKHVRVINLSDLRNGNSGKFSTEFQKAKTLDNSNPHSLTHKDRRCELKQYCSESKTVIVAWGSTAVLRESAKTFLKQVPNVKGLPLESPWFRYPSPYNKQQKLDWLESMNAELNT</sequence>
<dbReference type="Proteomes" id="UP000532247">
    <property type="component" value="Unassembled WGS sequence"/>
</dbReference>
<protein>
    <submittedName>
        <fullName evidence="1">DUF1643 domain-containing protein</fullName>
    </submittedName>
</protein>
<evidence type="ECO:0000313" key="2">
    <source>
        <dbReference type="Proteomes" id="UP000532247"/>
    </source>
</evidence>
<dbReference type="AlphaFoldDB" id="A0A7Y4F1T6"/>
<name>A0A7Y4F1T6_VIBAL</name>